<dbReference type="KEGG" id="gsn:YC6258_02282"/>
<sequence length="45" mass="5184">MATALYITVSCMVIVYIDRPVFAMITMDIRLKTKFIRNTIGCQIE</sequence>
<dbReference type="HOGENOM" id="CLU_3200410_0_0_6"/>
<gene>
    <name evidence="2" type="ORF">YC6258_02282</name>
</gene>
<accession>A0A0C5V4B8</accession>
<evidence type="ECO:0000256" key="1">
    <source>
        <dbReference type="SAM" id="Phobius"/>
    </source>
</evidence>
<keyword evidence="1" id="KW-0472">Membrane</keyword>
<protein>
    <submittedName>
        <fullName evidence="2">Uncharacterized protein</fullName>
    </submittedName>
</protein>
<dbReference type="Proteomes" id="UP000032266">
    <property type="component" value="Chromosome"/>
</dbReference>
<proteinExistence type="predicted"/>
<evidence type="ECO:0000313" key="3">
    <source>
        <dbReference type="Proteomes" id="UP000032266"/>
    </source>
</evidence>
<dbReference type="STRING" id="1445510.YC6258_02282"/>
<organism evidence="2 3">
    <name type="scientific">Gynuella sunshinyii YC6258</name>
    <dbReference type="NCBI Taxonomy" id="1445510"/>
    <lineage>
        <taxon>Bacteria</taxon>
        <taxon>Pseudomonadati</taxon>
        <taxon>Pseudomonadota</taxon>
        <taxon>Gammaproteobacteria</taxon>
        <taxon>Oceanospirillales</taxon>
        <taxon>Saccharospirillaceae</taxon>
        <taxon>Gynuella</taxon>
    </lineage>
</organism>
<keyword evidence="3" id="KW-1185">Reference proteome</keyword>
<name>A0A0C5V4B8_9GAMM</name>
<reference evidence="2 3" key="1">
    <citation type="submission" date="2014-01" db="EMBL/GenBank/DDBJ databases">
        <title>Full genme sequencing of cellulolytic bacterium Gynuella sunshinyii YC6258T gen. nov., sp. nov.</title>
        <authorList>
            <person name="Khan H."/>
            <person name="Chung E.J."/>
            <person name="Chung Y.R."/>
        </authorList>
    </citation>
    <scope>NUCLEOTIDE SEQUENCE [LARGE SCALE GENOMIC DNA]</scope>
    <source>
        <strain evidence="2 3">YC6258</strain>
    </source>
</reference>
<evidence type="ECO:0000313" key="2">
    <source>
        <dbReference type="EMBL" id="AJQ94320.1"/>
    </source>
</evidence>
<keyword evidence="1" id="KW-1133">Transmembrane helix</keyword>
<keyword evidence="1" id="KW-0812">Transmembrane</keyword>
<dbReference type="AlphaFoldDB" id="A0A0C5V4B8"/>
<dbReference type="EMBL" id="CP007142">
    <property type="protein sequence ID" value="AJQ94320.1"/>
    <property type="molecule type" value="Genomic_DNA"/>
</dbReference>
<feature type="transmembrane region" description="Helical" evidence="1">
    <location>
        <begin position="6"/>
        <end position="27"/>
    </location>
</feature>